<dbReference type="WBParaSite" id="PS1159_v2.g6068.t1">
    <property type="protein sequence ID" value="PS1159_v2.g6068.t1"/>
    <property type="gene ID" value="PS1159_v2.g6068"/>
</dbReference>
<organism evidence="1 2">
    <name type="scientific">Panagrolaimus sp. PS1159</name>
    <dbReference type="NCBI Taxonomy" id="55785"/>
    <lineage>
        <taxon>Eukaryota</taxon>
        <taxon>Metazoa</taxon>
        <taxon>Ecdysozoa</taxon>
        <taxon>Nematoda</taxon>
        <taxon>Chromadorea</taxon>
        <taxon>Rhabditida</taxon>
        <taxon>Tylenchina</taxon>
        <taxon>Panagrolaimomorpha</taxon>
        <taxon>Panagrolaimoidea</taxon>
        <taxon>Panagrolaimidae</taxon>
        <taxon>Panagrolaimus</taxon>
    </lineage>
</organism>
<evidence type="ECO:0000313" key="2">
    <source>
        <dbReference type="WBParaSite" id="PS1159_v2.g6068.t1"/>
    </source>
</evidence>
<accession>A0AC35GJS1</accession>
<name>A0AC35GJS1_9BILA</name>
<reference evidence="2" key="1">
    <citation type="submission" date="2022-11" db="UniProtKB">
        <authorList>
            <consortium name="WormBaseParasite"/>
        </authorList>
    </citation>
    <scope>IDENTIFICATION</scope>
</reference>
<sequence length="110" mass="12504">MAASGFYYKIFAIFVSFIVISIPKCEAGTWLSFNQKTGGIDVDSLIPQRSVSTMKGLEEGDLMKLAKVCNDQLRKRVSRRSSGGTDYYYNRQEKRDAAMCRSFLELVSRR</sequence>
<protein>
    <submittedName>
        <fullName evidence="2">Uncharacterized protein</fullName>
    </submittedName>
</protein>
<evidence type="ECO:0000313" key="1">
    <source>
        <dbReference type="Proteomes" id="UP000887580"/>
    </source>
</evidence>
<dbReference type="Proteomes" id="UP000887580">
    <property type="component" value="Unplaced"/>
</dbReference>
<proteinExistence type="predicted"/>